<dbReference type="RefSeq" id="WP_161126495.1">
    <property type="nucleotide sequence ID" value="NZ_VYSB01000042.1"/>
</dbReference>
<proteinExistence type="predicted"/>
<dbReference type="AlphaFoldDB" id="A0A7C9MTR7"/>
<dbReference type="InterPro" id="IPR011990">
    <property type="entry name" value="TPR-like_helical_dom_sf"/>
</dbReference>
<dbReference type="PANTHER" id="PTHR11102:SF160">
    <property type="entry name" value="ERAD-ASSOCIATED E3 UBIQUITIN-PROTEIN LIGASE COMPONENT HRD3"/>
    <property type="match status" value="1"/>
</dbReference>
<accession>A0A7C9MTR7</accession>
<protein>
    <submittedName>
        <fullName evidence="1">Sel1 repeat family protein</fullName>
    </submittedName>
</protein>
<dbReference type="Proteomes" id="UP000481947">
    <property type="component" value="Unassembled WGS sequence"/>
</dbReference>
<comment type="caution">
    <text evidence="1">The sequence shown here is derived from an EMBL/GenBank/DDBJ whole genome shotgun (WGS) entry which is preliminary data.</text>
</comment>
<reference evidence="1 2" key="1">
    <citation type="submission" date="2019-09" db="EMBL/GenBank/DDBJ databases">
        <title>Identification of Malikia spinosa a prominent benzene-, toluene-, and ethylbenzene-degrading bacterium: enrichment, isolation and whole genome sequencing.</title>
        <authorList>
            <person name="Tancsics A."/>
            <person name="Revesz F."/>
            <person name="Kriszt B."/>
        </authorList>
    </citation>
    <scope>NUCLEOTIDE SEQUENCE [LARGE SCALE GENOMIC DNA]</scope>
    <source>
        <strain evidence="1 2">AB6</strain>
    </source>
</reference>
<dbReference type="Gene3D" id="1.25.40.10">
    <property type="entry name" value="Tetratricopeptide repeat domain"/>
    <property type="match status" value="2"/>
</dbReference>
<dbReference type="PANTHER" id="PTHR11102">
    <property type="entry name" value="SEL-1-LIKE PROTEIN"/>
    <property type="match status" value="1"/>
</dbReference>
<evidence type="ECO:0000313" key="1">
    <source>
        <dbReference type="EMBL" id="MYZ54038.1"/>
    </source>
</evidence>
<name>A0A7C9MTR7_9BURK</name>
<dbReference type="InterPro" id="IPR050767">
    <property type="entry name" value="Sel1_AlgK"/>
</dbReference>
<dbReference type="EMBL" id="VYSB01000042">
    <property type="protein sequence ID" value="MYZ54038.1"/>
    <property type="molecule type" value="Genomic_DNA"/>
</dbReference>
<organism evidence="1 2">
    <name type="scientific">Malikia spinosa</name>
    <dbReference type="NCBI Taxonomy" id="86180"/>
    <lineage>
        <taxon>Bacteria</taxon>
        <taxon>Pseudomonadati</taxon>
        <taxon>Pseudomonadota</taxon>
        <taxon>Betaproteobacteria</taxon>
        <taxon>Burkholderiales</taxon>
        <taxon>Comamonadaceae</taxon>
        <taxon>Malikia</taxon>
    </lineage>
</organism>
<dbReference type="SUPFAM" id="SSF81901">
    <property type="entry name" value="HCP-like"/>
    <property type="match status" value="2"/>
</dbReference>
<dbReference type="Pfam" id="PF08238">
    <property type="entry name" value="Sel1"/>
    <property type="match status" value="5"/>
</dbReference>
<sequence length="301" mass="31983">MSAPLPSVRALIPASMGRTRPCAAQLGCHLGRLAASALVALASLLPATSQAQDSERLDWLRQPALGNYKGYAEFKMGHYALARQVWETLAEVGDGEALFNLAIMAEDGLGMARDLLKAESLYRASAQAGNRKARYRLGLLYSDGSRFPADLEQARHYLGLAAGQGDQQAAERLATLGQPTSALTPFQQAEALASAGQHEPAARLYQQLAEQGLAAAQTRLAWMHEAGRGLPRDLEQAARRFELAAQAGDAEAQYALAVMYRTGRGRARDLTASMEWLRQAAAQGYAAPAAGADAAPAALAP</sequence>
<evidence type="ECO:0000313" key="2">
    <source>
        <dbReference type="Proteomes" id="UP000481947"/>
    </source>
</evidence>
<gene>
    <name evidence="1" type="ORF">F5985_18390</name>
</gene>
<dbReference type="InterPro" id="IPR006597">
    <property type="entry name" value="Sel1-like"/>
</dbReference>
<dbReference type="SMART" id="SM00671">
    <property type="entry name" value="SEL1"/>
    <property type="match status" value="4"/>
</dbReference>